<gene>
    <name evidence="3" type="ORF">Dform_01310</name>
</gene>
<dbReference type="Pfam" id="PF00571">
    <property type="entry name" value="CBS"/>
    <property type="match status" value="2"/>
</dbReference>
<evidence type="ECO:0000313" key="4">
    <source>
        <dbReference type="Proteomes" id="UP000185934"/>
    </source>
</evidence>
<keyword evidence="1" id="KW-0129">CBS domain</keyword>
<dbReference type="RefSeq" id="WP_076004304.1">
    <property type="nucleotide sequence ID" value="NZ_CP018258.1"/>
</dbReference>
<evidence type="ECO:0000259" key="2">
    <source>
        <dbReference type="PROSITE" id="PS51371"/>
    </source>
</evidence>
<accession>A0A1P8F865</accession>
<organism evidence="3 4">
    <name type="scientific">Dehalogenimonas formicexedens</name>
    <dbReference type="NCBI Taxonomy" id="1839801"/>
    <lineage>
        <taxon>Bacteria</taxon>
        <taxon>Bacillati</taxon>
        <taxon>Chloroflexota</taxon>
        <taxon>Dehalococcoidia</taxon>
        <taxon>Dehalococcoidales</taxon>
        <taxon>Dehalococcoidaceae</taxon>
        <taxon>Dehalogenimonas</taxon>
    </lineage>
</organism>
<feature type="domain" description="CBS" evidence="2">
    <location>
        <begin position="10"/>
        <end position="71"/>
    </location>
</feature>
<dbReference type="PROSITE" id="PS51371">
    <property type="entry name" value="CBS"/>
    <property type="match status" value="1"/>
</dbReference>
<dbReference type="SUPFAM" id="SSF54631">
    <property type="entry name" value="CBS-domain pair"/>
    <property type="match status" value="1"/>
</dbReference>
<dbReference type="InterPro" id="IPR000644">
    <property type="entry name" value="CBS_dom"/>
</dbReference>
<dbReference type="InterPro" id="IPR046342">
    <property type="entry name" value="CBS_dom_sf"/>
</dbReference>
<dbReference type="EMBL" id="CP018258">
    <property type="protein sequence ID" value="APV44638.1"/>
    <property type="molecule type" value="Genomic_DNA"/>
</dbReference>
<evidence type="ECO:0000256" key="1">
    <source>
        <dbReference type="PROSITE-ProRule" id="PRU00703"/>
    </source>
</evidence>
<dbReference type="KEGG" id="dfo:Dform_01310"/>
<dbReference type="STRING" id="1839801.Dform_01310"/>
<keyword evidence="4" id="KW-1185">Reference proteome</keyword>
<dbReference type="OrthoDB" id="95460at2"/>
<dbReference type="AlphaFoldDB" id="A0A1P8F865"/>
<dbReference type="Proteomes" id="UP000185934">
    <property type="component" value="Chromosome"/>
</dbReference>
<sequence>MDETRVRDVMISGAKAVFAAEDEPMEKAINEFLSQPDVHTLFIVDRHNKYKGAVKLHYILNWVKLKLGMEIVSRSSIRSVDSLQAFEVVKLCQSQTIGDILSSGPEVNPEATLAQALQIMVLEQATELPVVDKAGVFLGEIKLPQLLSKMLGDALKTGPVCETGT</sequence>
<proteinExistence type="predicted"/>
<protein>
    <submittedName>
        <fullName evidence="3">CBS domain-containing protein</fullName>
    </submittedName>
</protein>
<evidence type="ECO:0000313" key="3">
    <source>
        <dbReference type="EMBL" id="APV44638.1"/>
    </source>
</evidence>
<name>A0A1P8F865_9CHLR</name>
<reference evidence="4" key="1">
    <citation type="submission" date="2016-11" db="EMBL/GenBank/DDBJ databases">
        <title>Dehalogenimonas formicexedens sp. nov., a chlorinated alkane respiring bacterium isolated from contaminated groundwater.</title>
        <authorList>
            <person name="Key T.A."/>
            <person name="Bowman K.S."/>
            <person name="Lee I."/>
            <person name="Chun J."/>
            <person name="Albuquerque L."/>
            <person name="da Costa M.S."/>
            <person name="Rainey F.A."/>
            <person name="Moe W.M."/>
        </authorList>
    </citation>
    <scope>NUCLEOTIDE SEQUENCE [LARGE SCALE GENOMIC DNA]</scope>
    <source>
        <strain evidence="4">NSZ-14</strain>
    </source>
</reference>
<dbReference type="Gene3D" id="3.10.580.10">
    <property type="entry name" value="CBS-domain"/>
    <property type="match status" value="1"/>
</dbReference>